<feature type="transmembrane region" description="Helical" evidence="6">
    <location>
        <begin position="72"/>
        <end position="92"/>
    </location>
</feature>
<evidence type="ECO:0000256" key="2">
    <source>
        <dbReference type="ARBA" id="ARBA00022475"/>
    </source>
</evidence>
<evidence type="ECO:0008006" key="9">
    <source>
        <dbReference type="Google" id="ProtNLM"/>
    </source>
</evidence>
<evidence type="ECO:0000256" key="5">
    <source>
        <dbReference type="ARBA" id="ARBA00023136"/>
    </source>
</evidence>
<comment type="subcellular location">
    <subcellularLocation>
        <location evidence="1">Cell membrane</location>
        <topology evidence="1">Multi-pass membrane protein</topology>
    </subcellularLocation>
</comment>
<organism evidence="7 8">
    <name type="scientific">Paenibacillus donghaensis</name>
    <dbReference type="NCBI Taxonomy" id="414771"/>
    <lineage>
        <taxon>Bacteria</taxon>
        <taxon>Bacillati</taxon>
        <taxon>Bacillota</taxon>
        <taxon>Bacilli</taxon>
        <taxon>Bacillales</taxon>
        <taxon>Paenibacillaceae</taxon>
        <taxon>Paenibacillus</taxon>
    </lineage>
</organism>
<dbReference type="PANTHER" id="PTHR30086">
    <property type="entry name" value="ARGININE EXPORTER PROTEIN ARGO"/>
    <property type="match status" value="1"/>
</dbReference>
<feature type="transmembrane region" description="Helical" evidence="6">
    <location>
        <begin position="182"/>
        <end position="202"/>
    </location>
</feature>
<gene>
    <name evidence="7" type="ORF">B9T62_07155</name>
</gene>
<dbReference type="KEGG" id="pdh:B9T62_07155"/>
<evidence type="ECO:0000313" key="7">
    <source>
        <dbReference type="EMBL" id="ASA20594.1"/>
    </source>
</evidence>
<dbReference type="Proteomes" id="UP000249890">
    <property type="component" value="Chromosome"/>
</dbReference>
<accession>A0A2Z2K6R6</accession>
<dbReference type="GO" id="GO:0005886">
    <property type="term" value="C:plasma membrane"/>
    <property type="evidence" value="ECO:0007669"/>
    <property type="project" value="UniProtKB-SubCell"/>
</dbReference>
<evidence type="ECO:0000313" key="8">
    <source>
        <dbReference type="Proteomes" id="UP000249890"/>
    </source>
</evidence>
<protein>
    <recommendedName>
        <fullName evidence="9">Lysine transporter LysE</fullName>
    </recommendedName>
</protein>
<dbReference type="PANTHER" id="PTHR30086:SF20">
    <property type="entry name" value="ARGININE EXPORTER PROTEIN ARGO-RELATED"/>
    <property type="match status" value="1"/>
</dbReference>
<feature type="transmembrane region" description="Helical" evidence="6">
    <location>
        <begin position="146"/>
        <end position="170"/>
    </location>
</feature>
<dbReference type="EMBL" id="CP021780">
    <property type="protein sequence ID" value="ASA20594.1"/>
    <property type="molecule type" value="Genomic_DNA"/>
</dbReference>
<keyword evidence="2" id="KW-1003">Cell membrane</keyword>
<sequence length="206" mass="21898">MSQTVMWSVLASGYGFGLLLAAPVGPMSLLCMNRTLRQGFRAGLATGLGIAAADAFYAFVSVSGLRLVSDFTAAYALPLQLLGSLFLGCLGVKGLLQGRDGEQEERRSWRNFNFLSALLLTLANPATVLTFLALAASLGHASGSSLLLPSGIALGSSSWWLLLTLTVNWLSRKVSPAFIHRMNVISALIFIGFSLVSLIGVINKLY</sequence>
<dbReference type="OrthoDB" id="7874789at2"/>
<evidence type="ECO:0000256" key="3">
    <source>
        <dbReference type="ARBA" id="ARBA00022692"/>
    </source>
</evidence>
<dbReference type="GO" id="GO:0015171">
    <property type="term" value="F:amino acid transmembrane transporter activity"/>
    <property type="evidence" value="ECO:0007669"/>
    <property type="project" value="TreeGrafter"/>
</dbReference>
<evidence type="ECO:0000256" key="6">
    <source>
        <dbReference type="SAM" id="Phobius"/>
    </source>
</evidence>
<name>A0A2Z2K6R6_9BACL</name>
<dbReference type="Pfam" id="PF01810">
    <property type="entry name" value="LysE"/>
    <property type="match status" value="1"/>
</dbReference>
<feature type="transmembrane region" description="Helical" evidence="6">
    <location>
        <begin position="6"/>
        <end position="30"/>
    </location>
</feature>
<keyword evidence="4 6" id="KW-1133">Transmembrane helix</keyword>
<evidence type="ECO:0000256" key="1">
    <source>
        <dbReference type="ARBA" id="ARBA00004651"/>
    </source>
</evidence>
<keyword evidence="8" id="KW-1185">Reference proteome</keyword>
<dbReference type="InterPro" id="IPR001123">
    <property type="entry name" value="LeuE-type"/>
</dbReference>
<feature type="transmembrane region" description="Helical" evidence="6">
    <location>
        <begin position="42"/>
        <end position="60"/>
    </location>
</feature>
<dbReference type="AlphaFoldDB" id="A0A2Z2K6R6"/>
<evidence type="ECO:0000256" key="4">
    <source>
        <dbReference type="ARBA" id="ARBA00022989"/>
    </source>
</evidence>
<feature type="transmembrane region" description="Helical" evidence="6">
    <location>
        <begin position="112"/>
        <end position="134"/>
    </location>
</feature>
<reference evidence="7 8" key="1">
    <citation type="submission" date="2017-06" db="EMBL/GenBank/DDBJ databases">
        <title>Complete genome sequence of Paenibacillus donghaensis KCTC 13049T isolated from East Sea sediment, South Korea.</title>
        <authorList>
            <person name="Jung B.K."/>
            <person name="Hong S.-J."/>
            <person name="Shin J.-H."/>
        </authorList>
    </citation>
    <scope>NUCLEOTIDE SEQUENCE [LARGE SCALE GENOMIC DNA]</scope>
    <source>
        <strain evidence="7 8">KCTC 13049</strain>
    </source>
</reference>
<proteinExistence type="predicted"/>
<keyword evidence="5 6" id="KW-0472">Membrane</keyword>
<keyword evidence="3 6" id="KW-0812">Transmembrane</keyword>